<comment type="caution">
    <text evidence="2">The sequence shown here is derived from an EMBL/GenBank/DDBJ whole genome shotgun (WGS) entry which is preliminary data.</text>
</comment>
<evidence type="ECO:0000313" key="2">
    <source>
        <dbReference type="EMBL" id="MEB4591654.1"/>
    </source>
</evidence>
<proteinExistence type="predicted"/>
<gene>
    <name evidence="2" type="ORF">VSS37_11740</name>
</gene>
<protein>
    <submittedName>
        <fullName evidence="2">Uncharacterized protein</fullName>
    </submittedName>
</protein>
<keyword evidence="1" id="KW-0732">Signal</keyword>
<accession>A0ABU6CXU8</accession>
<dbReference type="Proteomes" id="UP001308005">
    <property type="component" value="Unassembled WGS sequence"/>
</dbReference>
<organism evidence="2 3">
    <name type="scientific">Candidatus Thiothrix phosphatis</name>
    <dbReference type="NCBI Taxonomy" id="3112415"/>
    <lineage>
        <taxon>Bacteria</taxon>
        <taxon>Pseudomonadati</taxon>
        <taxon>Pseudomonadota</taxon>
        <taxon>Gammaproteobacteria</taxon>
        <taxon>Thiotrichales</taxon>
        <taxon>Thiotrichaceae</taxon>
        <taxon>Thiothrix</taxon>
    </lineage>
</organism>
<dbReference type="RefSeq" id="WP_324695427.1">
    <property type="nucleotide sequence ID" value="NZ_JAYMYJ010000112.1"/>
</dbReference>
<feature type="signal peptide" evidence="1">
    <location>
        <begin position="1"/>
        <end position="23"/>
    </location>
</feature>
<feature type="chain" id="PRO_5047220326" evidence="1">
    <location>
        <begin position="24"/>
        <end position="108"/>
    </location>
</feature>
<reference evidence="3" key="1">
    <citation type="submission" date="2023-07" db="EMBL/GenBank/DDBJ databases">
        <title>The carbon used by Thiothrix.</title>
        <authorList>
            <person name="Chen L."/>
        </authorList>
    </citation>
    <scope>NUCLEOTIDE SEQUENCE [LARGE SCALE GENOMIC DNA]</scope>
</reference>
<evidence type="ECO:0000256" key="1">
    <source>
        <dbReference type="SAM" id="SignalP"/>
    </source>
</evidence>
<keyword evidence="3" id="KW-1185">Reference proteome</keyword>
<name>A0ABU6CXU8_9GAMM</name>
<reference evidence="2 3" key="2">
    <citation type="submission" date="2024-01" db="EMBL/GenBank/DDBJ databases">
        <authorList>
            <person name="Xie X."/>
        </authorList>
    </citation>
    <scope>NUCLEOTIDE SEQUENCE [LARGE SCALE GENOMIC DNA]</scope>
    <source>
        <strain evidence="2">SCUT-1</strain>
    </source>
</reference>
<evidence type="ECO:0000313" key="3">
    <source>
        <dbReference type="Proteomes" id="UP001308005"/>
    </source>
</evidence>
<sequence length="108" mass="11358">MSRFNVCFALISALAFIATDAAALPDSSTPPDMVNMSAKYAKARAKLRAYQVDFRNTGTDVDPFAVGTLDTAGCDVNVGNVVLDGSGPAPNDVIVFVQGDILQSNNCR</sequence>
<dbReference type="EMBL" id="JAYMYJ010000112">
    <property type="protein sequence ID" value="MEB4591654.1"/>
    <property type="molecule type" value="Genomic_DNA"/>
</dbReference>